<accession>A0ABU6SNM1</accession>
<dbReference type="Proteomes" id="UP001341840">
    <property type="component" value="Unassembled WGS sequence"/>
</dbReference>
<gene>
    <name evidence="1" type="ORF">PIB30_068557</name>
</gene>
<evidence type="ECO:0000313" key="2">
    <source>
        <dbReference type="Proteomes" id="UP001341840"/>
    </source>
</evidence>
<evidence type="ECO:0000313" key="1">
    <source>
        <dbReference type="EMBL" id="MED6137815.1"/>
    </source>
</evidence>
<sequence>MVASSSTRPAESNHGGFELEETSRSLLLNLLNEAWGEAWCTADKLSQKTVGGVQQGCLSSVRRFCSHWTSMNVAAKARYSASVELRLTVGCFMHFHDTKLEPKKTQ</sequence>
<proteinExistence type="predicted"/>
<protein>
    <submittedName>
        <fullName evidence="1">Uncharacterized protein</fullName>
    </submittedName>
</protein>
<comment type="caution">
    <text evidence="1">The sequence shown here is derived from an EMBL/GenBank/DDBJ whole genome shotgun (WGS) entry which is preliminary data.</text>
</comment>
<keyword evidence="2" id="KW-1185">Reference proteome</keyword>
<organism evidence="1 2">
    <name type="scientific">Stylosanthes scabra</name>
    <dbReference type="NCBI Taxonomy" id="79078"/>
    <lineage>
        <taxon>Eukaryota</taxon>
        <taxon>Viridiplantae</taxon>
        <taxon>Streptophyta</taxon>
        <taxon>Embryophyta</taxon>
        <taxon>Tracheophyta</taxon>
        <taxon>Spermatophyta</taxon>
        <taxon>Magnoliopsida</taxon>
        <taxon>eudicotyledons</taxon>
        <taxon>Gunneridae</taxon>
        <taxon>Pentapetalae</taxon>
        <taxon>rosids</taxon>
        <taxon>fabids</taxon>
        <taxon>Fabales</taxon>
        <taxon>Fabaceae</taxon>
        <taxon>Papilionoideae</taxon>
        <taxon>50 kb inversion clade</taxon>
        <taxon>dalbergioids sensu lato</taxon>
        <taxon>Dalbergieae</taxon>
        <taxon>Pterocarpus clade</taxon>
        <taxon>Stylosanthes</taxon>
    </lineage>
</organism>
<reference evidence="1 2" key="1">
    <citation type="journal article" date="2023" name="Plants (Basel)">
        <title>Bridging the Gap: Combining Genomics and Transcriptomics Approaches to Understand Stylosanthes scabra, an Orphan Legume from the Brazilian Caatinga.</title>
        <authorList>
            <person name="Ferreira-Neto J.R.C."/>
            <person name="da Silva M.D."/>
            <person name="Binneck E."/>
            <person name="de Melo N.F."/>
            <person name="da Silva R.H."/>
            <person name="de Melo A.L.T.M."/>
            <person name="Pandolfi V."/>
            <person name="Bustamante F.O."/>
            <person name="Brasileiro-Vidal A.C."/>
            <person name="Benko-Iseppon A.M."/>
        </authorList>
    </citation>
    <scope>NUCLEOTIDE SEQUENCE [LARGE SCALE GENOMIC DNA]</scope>
    <source>
        <tissue evidence="1">Leaves</tissue>
    </source>
</reference>
<dbReference type="EMBL" id="JASCZI010061152">
    <property type="protein sequence ID" value="MED6137815.1"/>
    <property type="molecule type" value="Genomic_DNA"/>
</dbReference>
<name>A0ABU6SNM1_9FABA</name>